<protein>
    <submittedName>
        <fullName evidence="1">Uncharacterized protein</fullName>
    </submittedName>
</protein>
<evidence type="ECO:0000313" key="1">
    <source>
        <dbReference type="EMBL" id="OJA07542.1"/>
    </source>
</evidence>
<reference evidence="1 2" key="1">
    <citation type="submission" date="2016-03" db="EMBL/GenBank/DDBJ databases">
        <title>Comparative genomics of the ectomycorrhizal sister species Rhizopogon vinicolor and Rhizopogon vesiculosus (Basidiomycota: Boletales) reveals a divergence of the mating type B locus.</title>
        <authorList>
            <person name="Mujic A.B."/>
            <person name="Kuo A."/>
            <person name="Tritt A."/>
            <person name="Lipzen A."/>
            <person name="Chen C."/>
            <person name="Johnson J."/>
            <person name="Sharma A."/>
            <person name="Barry K."/>
            <person name="Grigoriev I.V."/>
            <person name="Spatafora J.W."/>
        </authorList>
    </citation>
    <scope>NUCLEOTIDE SEQUENCE [LARGE SCALE GENOMIC DNA]</scope>
    <source>
        <strain evidence="1 2">AM-OR11-056</strain>
    </source>
</reference>
<comment type="caution">
    <text evidence="1">The sequence shown here is derived from an EMBL/GenBank/DDBJ whole genome shotgun (WGS) entry which is preliminary data.</text>
</comment>
<dbReference type="EMBL" id="LVVM01006628">
    <property type="protein sequence ID" value="OJA07542.1"/>
    <property type="molecule type" value="Genomic_DNA"/>
</dbReference>
<dbReference type="STRING" id="180088.A0A1J8PE55"/>
<accession>A0A1J8PE55</accession>
<sequence length="74" mass="8281">MADMSDETTRGDSLNWSIGFMKELSTFQDHVLKAESTPDRCKYDDGNGSISDIDSDIEHVDNVISSSAQIRQRI</sequence>
<gene>
    <name evidence="1" type="ORF">AZE42_08518</name>
</gene>
<evidence type="ECO:0000313" key="2">
    <source>
        <dbReference type="Proteomes" id="UP000183567"/>
    </source>
</evidence>
<dbReference type="AlphaFoldDB" id="A0A1J8PE55"/>
<dbReference type="Proteomes" id="UP000183567">
    <property type="component" value="Unassembled WGS sequence"/>
</dbReference>
<name>A0A1J8PE55_9AGAM</name>
<proteinExistence type="predicted"/>
<organism evidence="1 2">
    <name type="scientific">Rhizopogon vesiculosus</name>
    <dbReference type="NCBI Taxonomy" id="180088"/>
    <lineage>
        <taxon>Eukaryota</taxon>
        <taxon>Fungi</taxon>
        <taxon>Dikarya</taxon>
        <taxon>Basidiomycota</taxon>
        <taxon>Agaricomycotina</taxon>
        <taxon>Agaricomycetes</taxon>
        <taxon>Agaricomycetidae</taxon>
        <taxon>Boletales</taxon>
        <taxon>Suillineae</taxon>
        <taxon>Rhizopogonaceae</taxon>
        <taxon>Rhizopogon</taxon>
    </lineage>
</organism>
<keyword evidence="2" id="KW-1185">Reference proteome</keyword>